<evidence type="ECO:0000259" key="5">
    <source>
        <dbReference type="PROSITE" id="PS50956"/>
    </source>
</evidence>
<dbReference type="SMART" id="SM00344">
    <property type="entry name" value="HTH_ASNC"/>
    <property type="match status" value="1"/>
</dbReference>
<dbReference type="Gene3D" id="1.10.10.10">
    <property type="entry name" value="Winged helix-like DNA-binding domain superfamily/Winged helix DNA-binding domain"/>
    <property type="match status" value="1"/>
</dbReference>
<evidence type="ECO:0000256" key="2">
    <source>
        <dbReference type="ARBA" id="ARBA00023125"/>
    </source>
</evidence>
<dbReference type="PRINTS" id="PR00033">
    <property type="entry name" value="HTHASNC"/>
</dbReference>
<feature type="region of interest" description="Disordered" evidence="4">
    <location>
        <begin position="165"/>
        <end position="187"/>
    </location>
</feature>
<evidence type="ECO:0000313" key="7">
    <source>
        <dbReference type="Proteomes" id="UP000000235"/>
    </source>
</evidence>
<dbReference type="InterPro" id="IPR019888">
    <property type="entry name" value="Tscrpt_reg_AsnC-like"/>
</dbReference>
<proteinExistence type="predicted"/>
<dbReference type="SUPFAM" id="SSF54909">
    <property type="entry name" value="Dimeric alpha+beta barrel"/>
    <property type="match status" value="1"/>
</dbReference>
<protein>
    <submittedName>
        <fullName evidence="6">Transcriptional regulator, AsnC family</fullName>
    </submittedName>
</protein>
<keyword evidence="2" id="KW-0238">DNA-binding</keyword>
<dbReference type="InterPro" id="IPR019887">
    <property type="entry name" value="Tscrpt_reg_AsnC/Lrp_C"/>
</dbReference>
<organism evidence="6 7">
    <name type="scientific">Salinispora tropica (strain ATCC BAA-916 / DSM 44818 / JCM 13857 / NBRC 105044 / CNB-440)</name>
    <dbReference type="NCBI Taxonomy" id="369723"/>
    <lineage>
        <taxon>Bacteria</taxon>
        <taxon>Bacillati</taxon>
        <taxon>Actinomycetota</taxon>
        <taxon>Actinomycetes</taxon>
        <taxon>Micromonosporales</taxon>
        <taxon>Micromonosporaceae</taxon>
        <taxon>Salinispora</taxon>
    </lineage>
</organism>
<dbReference type="HOGENOM" id="CLU_091233_3_1_11"/>
<gene>
    <name evidence="6" type="ordered locus">Strop_3532</name>
</gene>
<evidence type="ECO:0000256" key="3">
    <source>
        <dbReference type="ARBA" id="ARBA00023163"/>
    </source>
</evidence>
<dbReference type="KEGG" id="stp:Strop_3532"/>
<name>A4XAL4_SALTO</name>
<dbReference type="GO" id="GO:0005829">
    <property type="term" value="C:cytosol"/>
    <property type="evidence" value="ECO:0007669"/>
    <property type="project" value="TreeGrafter"/>
</dbReference>
<keyword evidence="3" id="KW-0804">Transcription</keyword>
<dbReference type="SUPFAM" id="SSF46785">
    <property type="entry name" value="Winged helix' DNA-binding domain"/>
    <property type="match status" value="1"/>
</dbReference>
<dbReference type="InterPro" id="IPR011991">
    <property type="entry name" value="ArsR-like_HTH"/>
</dbReference>
<evidence type="ECO:0000256" key="1">
    <source>
        <dbReference type="ARBA" id="ARBA00023015"/>
    </source>
</evidence>
<feature type="domain" description="HTH asnC-type" evidence="5">
    <location>
        <begin position="32"/>
        <end position="93"/>
    </location>
</feature>
<accession>A4XAL4</accession>
<dbReference type="PANTHER" id="PTHR30154:SF53">
    <property type="entry name" value="HTH-TYPE TRANSCRIPTIONAL REGULATOR LRPC"/>
    <property type="match status" value="1"/>
</dbReference>
<dbReference type="PROSITE" id="PS50956">
    <property type="entry name" value="HTH_ASNC_2"/>
    <property type="match status" value="1"/>
</dbReference>
<keyword evidence="1" id="KW-0805">Transcription regulation</keyword>
<dbReference type="AlphaFoldDB" id="A4XAL4"/>
<dbReference type="eggNOG" id="COG1522">
    <property type="taxonomic scope" value="Bacteria"/>
</dbReference>
<dbReference type="CDD" id="cd00090">
    <property type="entry name" value="HTH_ARSR"/>
    <property type="match status" value="1"/>
</dbReference>
<dbReference type="InterPro" id="IPR036390">
    <property type="entry name" value="WH_DNA-bd_sf"/>
</dbReference>
<dbReference type="STRING" id="369723.Strop_3532"/>
<dbReference type="EMBL" id="CP000667">
    <property type="protein sequence ID" value="ABP55963.1"/>
    <property type="molecule type" value="Genomic_DNA"/>
</dbReference>
<evidence type="ECO:0000313" key="6">
    <source>
        <dbReference type="EMBL" id="ABP55963.1"/>
    </source>
</evidence>
<dbReference type="Gene3D" id="3.30.70.920">
    <property type="match status" value="1"/>
</dbReference>
<dbReference type="Pfam" id="PF01037">
    <property type="entry name" value="AsnC_trans_reg"/>
    <property type="match status" value="1"/>
</dbReference>
<dbReference type="InterPro" id="IPR011008">
    <property type="entry name" value="Dimeric_a/b-barrel"/>
</dbReference>
<evidence type="ECO:0000256" key="4">
    <source>
        <dbReference type="SAM" id="MobiDB-lite"/>
    </source>
</evidence>
<dbReference type="Pfam" id="PF13404">
    <property type="entry name" value="HTH_AsnC-type"/>
    <property type="match status" value="1"/>
</dbReference>
<dbReference type="GO" id="GO:0043565">
    <property type="term" value="F:sequence-specific DNA binding"/>
    <property type="evidence" value="ECO:0007669"/>
    <property type="project" value="InterPro"/>
</dbReference>
<keyword evidence="7" id="KW-1185">Reference proteome</keyword>
<dbReference type="GO" id="GO:0043200">
    <property type="term" value="P:response to amino acid"/>
    <property type="evidence" value="ECO:0007669"/>
    <property type="project" value="TreeGrafter"/>
</dbReference>
<reference evidence="7" key="1">
    <citation type="journal article" date="2007" name="Proc. Natl. Acad. Sci. U.S.A.">
        <title>Genome sequencing reveals complex secondary metabolome in the marine actinomycete Salinispora tropica.</title>
        <authorList>
            <person name="Udwary D.W."/>
            <person name="Zeigler L."/>
            <person name="Asolkar R.N."/>
            <person name="Singan V."/>
            <person name="Lapidus A."/>
            <person name="Fenical W."/>
            <person name="Jensen P.R."/>
            <person name="Moore B.S."/>
        </authorList>
    </citation>
    <scope>NUCLEOTIDE SEQUENCE [LARGE SCALE GENOMIC DNA]</scope>
    <source>
        <strain evidence="7">ATCC BAA-916 / DSM 44818 / CNB-440</strain>
    </source>
</reference>
<sequence>MECRDNGYHGGSPTNRKVIPQFRLENVRFRSVDEMDWALLSELQADARLSYSELSRRVHLSPPAVAERVRRLEDAGVITGYHAHVDLARAGRTVVALIRMSCYGARCVLNSPEITGWPEIMQIHRITGDACSMLTVTAGSIEEFEAVIDRLAPYGQPSSTMVLSTPLGWRPVTPPGSDGSEAPSRRR</sequence>
<dbReference type="PANTHER" id="PTHR30154">
    <property type="entry name" value="LEUCINE-RESPONSIVE REGULATORY PROTEIN"/>
    <property type="match status" value="1"/>
</dbReference>
<dbReference type="InterPro" id="IPR000485">
    <property type="entry name" value="AsnC-type_HTH_dom"/>
</dbReference>
<dbReference type="InterPro" id="IPR036388">
    <property type="entry name" value="WH-like_DNA-bd_sf"/>
</dbReference>
<dbReference type="FunFam" id="1.10.10.10:FF:000186">
    <property type="entry name" value="AsnC family transcriptional regulator"/>
    <property type="match status" value="1"/>
</dbReference>
<dbReference type="Proteomes" id="UP000000235">
    <property type="component" value="Chromosome"/>
</dbReference>